<evidence type="ECO:0000259" key="2">
    <source>
        <dbReference type="PROSITE" id="PS50076"/>
    </source>
</evidence>
<dbReference type="AlphaFoldDB" id="A0A433A1J3"/>
<proteinExistence type="predicted"/>
<dbReference type="Proteomes" id="UP000268093">
    <property type="component" value="Unassembled WGS sequence"/>
</dbReference>
<dbReference type="EMBL" id="RBNI01020696">
    <property type="protein sequence ID" value="RUO96546.1"/>
    <property type="molecule type" value="Genomic_DNA"/>
</dbReference>
<feature type="region of interest" description="Disordered" evidence="1">
    <location>
        <begin position="1"/>
        <end position="26"/>
    </location>
</feature>
<dbReference type="PRINTS" id="PR00625">
    <property type="entry name" value="JDOMAIN"/>
</dbReference>
<sequence length="298" mass="33596">MSKLGTNPTSKLSTNPTSKLGTDENPVDRSYYDLLEIPVNADEKQIKKQYRLMAMKYHPDKNSETGAEEKAPYQILSDPQLRAAYNKYGKDDKLSPTGGFADPQEFFQQMFGGDAFKSLIGELSIGRDLKEFSDQYDAETSEGSNSISPKMPSKEELLKRKQLQDERVRDLAEKLVHKLGLYTESEGDEGDEATAAAFESQIRIEAETLKEESFGVELLHAIGHTYSSKAKQFLGMKGGELPKIFQQIKEKRHIMKEFFGMVKASVDVQQTMLMLQKAEQKGIDAAENRKMEEEASNR</sequence>
<protein>
    <submittedName>
        <fullName evidence="3">X-domain of DnaJ-containing-domain-containing protein</fullName>
    </submittedName>
</protein>
<keyword evidence="4" id="KW-1185">Reference proteome</keyword>
<dbReference type="InterPro" id="IPR026894">
    <property type="entry name" value="DnaJ_X"/>
</dbReference>
<dbReference type="PANTHER" id="PTHR44924">
    <property type="entry name" value="DNAJ SUBFAMILY A MEMBER 2"/>
    <property type="match status" value="1"/>
</dbReference>
<dbReference type="Gene3D" id="1.10.287.110">
    <property type="entry name" value="DnaJ domain"/>
    <property type="match status" value="1"/>
</dbReference>
<feature type="region of interest" description="Disordered" evidence="1">
    <location>
        <begin position="135"/>
        <end position="162"/>
    </location>
</feature>
<dbReference type="CDD" id="cd06257">
    <property type="entry name" value="DnaJ"/>
    <property type="match status" value="1"/>
</dbReference>
<dbReference type="SUPFAM" id="SSF46565">
    <property type="entry name" value="Chaperone J-domain"/>
    <property type="match status" value="1"/>
</dbReference>
<comment type="caution">
    <text evidence="3">The sequence shown here is derived from an EMBL/GenBank/DDBJ whole genome shotgun (WGS) entry which is preliminary data.</text>
</comment>
<dbReference type="Pfam" id="PF14308">
    <property type="entry name" value="DnaJ-X"/>
    <property type="match status" value="1"/>
</dbReference>
<evidence type="ECO:0000313" key="4">
    <source>
        <dbReference type="Proteomes" id="UP000268093"/>
    </source>
</evidence>
<evidence type="ECO:0000256" key="1">
    <source>
        <dbReference type="SAM" id="MobiDB-lite"/>
    </source>
</evidence>
<feature type="compositionally biased region" description="Basic and acidic residues" evidence="1">
    <location>
        <begin position="152"/>
        <end position="162"/>
    </location>
</feature>
<dbReference type="InterPro" id="IPR036869">
    <property type="entry name" value="J_dom_sf"/>
</dbReference>
<dbReference type="PANTHER" id="PTHR44924:SF1">
    <property type="entry name" value="DNAJ SUBFAMILY A MEMBER 2"/>
    <property type="match status" value="1"/>
</dbReference>
<dbReference type="Pfam" id="PF00226">
    <property type="entry name" value="DnaJ"/>
    <property type="match status" value="1"/>
</dbReference>
<dbReference type="OrthoDB" id="552049at2759"/>
<gene>
    <name evidence="3" type="ORF">BC936DRAFT_141857</name>
</gene>
<accession>A0A433A1J3</accession>
<reference evidence="3 4" key="1">
    <citation type="journal article" date="2018" name="New Phytol.">
        <title>Phylogenomics of Endogonaceae and evolution of mycorrhizas within Mucoromycota.</title>
        <authorList>
            <person name="Chang Y."/>
            <person name="Desiro A."/>
            <person name="Na H."/>
            <person name="Sandor L."/>
            <person name="Lipzen A."/>
            <person name="Clum A."/>
            <person name="Barry K."/>
            <person name="Grigoriev I.V."/>
            <person name="Martin F.M."/>
            <person name="Stajich J.E."/>
            <person name="Smith M.E."/>
            <person name="Bonito G."/>
            <person name="Spatafora J.W."/>
        </authorList>
    </citation>
    <scope>NUCLEOTIDE SEQUENCE [LARGE SCALE GENOMIC DNA]</scope>
    <source>
        <strain evidence="3 4">GMNB39</strain>
    </source>
</reference>
<dbReference type="PROSITE" id="PS50076">
    <property type="entry name" value="DNAJ_2"/>
    <property type="match status" value="1"/>
</dbReference>
<evidence type="ECO:0000313" key="3">
    <source>
        <dbReference type="EMBL" id="RUO96546.1"/>
    </source>
</evidence>
<feature type="compositionally biased region" description="Polar residues" evidence="1">
    <location>
        <begin position="1"/>
        <end position="20"/>
    </location>
</feature>
<feature type="domain" description="J" evidence="2">
    <location>
        <begin position="30"/>
        <end position="89"/>
    </location>
</feature>
<name>A0A433A1J3_9FUNG</name>
<organism evidence="3 4">
    <name type="scientific">Jimgerdemannia flammicorona</name>
    <dbReference type="NCBI Taxonomy" id="994334"/>
    <lineage>
        <taxon>Eukaryota</taxon>
        <taxon>Fungi</taxon>
        <taxon>Fungi incertae sedis</taxon>
        <taxon>Mucoromycota</taxon>
        <taxon>Mucoromycotina</taxon>
        <taxon>Endogonomycetes</taxon>
        <taxon>Endogonales</taxon>
        <taxon>Endogonaceae</taxon>
        <taxon>Jimgerdemannia</taxon>
    </lineage>
</organism>
<dbReference type="SMART" id="SM00271">
    <property type="entry name" value="DnaJ"/>
    <property type="match status" value="1"/>
</dbReference>
<dbReference type="InterPro" id="IPR001623">
    <property type="entry name" value="DnaJ_domain"/>
</dbReference>
<feature type="non-terminal residue" evidence="3">
    <location>
        <position position="298"/>
    </location>
</feature>